<dbReference type="InterPro" id="IPR045087">
    <property type="entry name" value="Cu-oxidase_fam"/>
</dbReference>
<dbReference type="PROSITE" id="PS51318">
    <property type="entry name" value="TAT"/>
    <property type="match status" value="1"/>
</dbReference>
<dbReference type="CDD" id="cd13848">
    <property type="entry name" value="CuRO_1_CopA"/>
    <property type="match status" value="1"/>
</dbReference>
<dbReference type="NCBIfam" id="TIGR01480">
    <property type="entry name" value="copper_res_A"/>
    <property type="match status" value="1"/>
</dbReference>
<feature type="domain" description="Plastocyanin-like" evidence="6">
    <location>
        <begin position="500"/>
        <end position="618"/>
    </location>
</feature>
<dbReference type="PANTHER" id="PTHR11709:SF394">
    <property type="entry name" value="FI03373P-RELATED"/>
    <property type="match status" value="1"/>
</dbReference>
<evidence type="ECO:0000259" key="5">
    <source>
        <dbReference type="Pfam" id="PF00394"/>
    </source>
</evidence>
<evidence type="ECO:0000313" key="8">
    <source>
        <dbReference type="EMBL" id="WNM63639.1"/>
    </source>
</evidence>
<evidence type="ECO:0000259" key="6">
    <source>
        <dbReference type="Pfam" id="PF07731"/>
    </source>
</evidence>
<dbReference type="EMBL" id="CP116968">
    <property type="protein sequence ID" value="WNM63639.1"/>
    <property type="molecule type" value="Genomic_DNA"/>
</dbReference>
<protein>
    <submittedName>
        <fullName evidence="8">Copper resistance system multicopper oxidase</fullName>
    </submittedName>
</protein>
<dbReference type="InterPro" id="IPR011706">
    <property type="entry name" value="Cu-oxidase_C"/>
</dbReference>
<dbReference type="InterPro" id="IPR034284">
    <property type="entry name" value="CuRO_1_CopA"/>
</dbReference>
<dbReference type="InterPro" id="IPR008972">
    <property type="entry name" value="Cupredoxin"/>
</dbReference>
<sequence length="626" mass="70156">MSNNKDRHDARMTRRSLLKGVGALGIMTAVGRLLPSYVLAGTTMAKAGSPSDLQGKTIDLRIAESPFQIGELTGIAKTINGTLPGPLIRLKEGDNVTLNVTNRLMEDTSIHWHGLLLPPDMDGVPGVSFAGIKPASTFSYRYPIRQSGTYWYHSHSGFQEQSGVYGPLIIVPIEPEPFHYDREYVVVLSDWTFESPESVFANLKKQSDYYNFQKRAAPEFFSDVSRMGLGPALQNYLMWDRMRMDPTDFADVTGYTYTYLMNGLAPDQNWTGLFKPGERVRLRFIAATAMTFYDVRLSGLTMTVVQADGQNVQPVAVDEFRIGPAETYDVIVQPTEERAYTIFAETMDRSGYARGTLAPRIGMTAPLPNRRPRPLRTMAAMGMGMHMNGMDMTDMNKHDQHGILHSEHSEMDEPRNHATLNNHDSHEMSGHAADASRHSMIPGSTPVKHAPGHHGTGNQSVAEFSRQQLDEPGIGLENTGTRVLVYTDLKSLTPYPDQREPGREIELHLTGHMERYMWSFDGKKYSEAKEPIFFRHGERLRLTFVNDTMMEHPLHLHGMWMQLENGAGAFLPRKHTVIVKPAERVSVAITADAPGRWAFHCHLLFHMEAGMFRVVEVSAEGPTVHS</sequence>
<organism evidence="8 9">
    <name type="scientific">Candidatus Nitrospira neomarina</name>
    <dbReference type="NCBI Taxonomy" id="3020899"/>
    <lineage>
        <taxon>Bacteria</taxon>
        <taxon>Pseudomonadati</taxon>
        <taxon>Nitrospirota</taxon>
        <taxon>Nitrospiria</taxon>
        <taxon>Nitrospirales</taxon>
        <taxon>Nitrospiraceae</taxon>
        <taxon>Nitrospira</taxon>
    </lineage>
</organism>
<evidence type="ECO:0000259" key="7">
    <source>
        <dbReference type="Pfam" id="PF07732"/>
    </source>
</evidence>
<feature type="domain" description="Plastocyanin-like" evidence="5">
    <location>
        <begin position="183"/>
        <end position="347"/>
    </location>
</feature>
<gene>
    <name evidence="8" type="ORF">PQG83_07755</name>
</gene>
<dbReference type="GO" id="GO:0042597">
    <property type="term" value="C:periplasmic space"/>
    <property type="evidence" value="ECO:0007669"/>
    <property type="project" value="InterPro"/>
</dbReference>
<feature type="domain" description="Plastocyanin-like" evidence="7">
    <location>
        <begin position="77"/>
        <end position="172"/>
    </location>
</feature>
<dbReference type="Gene3D" id="2.60.40.420">
    <property type="entry name" value="Cupredoxins - blue copper proteins"/>
    <property type="match status" value="3"/>
</dbReference>
<name>A0AA96GJK8_9BACT</name>
<dbReference type="InterPro" id="IPR006311">
    <property type="entry name" value="TAT_signal"/>
</dbReference>
<reference evidence="8 9" key="1">
    <citation type="submission" date="2023-01" db="EMBL/GenBank/DDBJ databases">
        <title>Cultivation and genomic characterization of new, ubiquitous marine nitrite-oxidizing bacteria from the Nitrospirales.</title>
        <authorList>
            <person name="Mueller A.J."/>
            <person name="Daebeler A."/>
            <person name="Herbold C.W."/>
            <person name="Kirkegaard R.H."/>
            <person name="Daims H."/>
        </authorList>
    </citation>
    <scope>NUCLEOTIDE SEQUENCE [LARGE SCALE GENOMIC DNA]</scope>
    <source>
        <strain evidence="8 9">DK</strain>
    </source>
</reference>
<dbReference type="Pfam" id="PF07731">
    <property type="entry name" value="Cu-oxidase_2"/>
    <property type="match status" value="1"/>
</dbReference>
<dbReference type="InterPro" id="IPR033138">
    <property type="entry name" value="Cu_oxidase_CS"/>
</dbReference>
<dbReference type="RefSeq" id="WP_312748326.1">
    <property type="nucleotide sequence ID" value="NZ_CP116968.1"/>
</dbReference>
<dbReference type="KEGG" id="nneo:PQG83_07755"/>
<feature type="compositionally biased region" description="Basic and acidic residues" evidence="4">
    <location>
        <begin position="423"/>
        <end position="437"/>
    </location>
</feature>
<dbReference type="InterPro" id="IPR006376">
    <property type="entry name" value="Cu-R_CopA"/>
</dbReference>
<dbReference type="InterPro" id="IPR001117">
    <property type="entry name" value="Cu-oxidase_2nd"/>
</dbReference>
<evidence type="ECO:0000256" key="4">
    <source>
        <dbReference type="SAM" id="MobiDB-lite"/>
    </source>
</evidence>
<proteinExistence type="predicted"/>
<dbReference type="InterPro" id="IPR011707">
    <property type="entry name" value="Cu-oxidase-like_N"/>
</dbReference>
<keyword evidence="3" id="KW-0186">Copper</keyword>
<dbReference type="Proteomes" id="UP001302494">
    <property type="component" value="Chromosome"/>
</dbReference>
<dbReference type="PROSITE" id="PS00080">
    <property type="entry name" value="MULTICOPPER_OXIDASE2"/>
    <property type="match status" value="1"/>
</dbReference>
<dbReference type="AlphaFoldDB" id="A0AA96GJK8"/>
<accession>A0AA96GJK8</accession>
<dbReference type="InterPro" id="IPR002355">
    <property type="entry name" value="Cu_oxidase_Cu_BS"/>
</dbReference>
<dbReference type="CDD" id="cd13896">
    <property type="entry name" value="CuRO_3_CopA"/>
    <property type="match status" value="1"/>
</dbReference>
<dbReference type="PROSITE" id="PS00079">
    <property type="entry name" value="MULTICOPPER_OXIDASE1"/>
    <property type="match status" value="1"/>
</dbReference>
<dbReference type="CDD" id="cd13874">
    <property type="entry name" value="CuRO_2_CopA"/>
    <property type="match status" value="1"/>
</dbReference>
<dbReference type="PANTHER" id="PTHR11709">
    <property type="entry name" value="MULTI-COPPER OXIDASE"/>
    <property type="match status" value="1"/>
</dbReference>
<dbReference type="GO" id="GO:0016491">
    <property type="term" value="F:oxidoreductase activity"/>
    <property type="evidence" value="ECO:0007669"/>
    <property type="project" value="UniProtKB-KW"/>
</dbReference>
<evidence type="ECO:0000256" key="3">
    <source>
        <dbReference type="ARBA" id="ARBA00023008"/>
    </source>
</evidence>
<feature type="region of interest" description="Disordered" evidence="4">
    <location>
        <begin position="408"/>
        <end position="459"/>
    </location>
</feature>
<evidence type="ECO:0000313" key="9">
    <source>
        <dbReference type="Proteomes" id="UP001302494"/>
    </source>
</evidence>
<evidence type="ECO:0000256" key="1">
    <source>
        <dbReference type="ARBA" id="ARBA00022723"/>
    </source>
</evidence>
<keyword evidence="9" id="KW-1185">Reference proteome</keyword>
<dbReference type="Pfam" id="PF07732">
    <property type="entry name" value="Cu-oxidase_3"/>
    <property type="match status" value="1"/>
</dbReference>
<keyword evidence="2" id="KW-0560">Oxidoreductase</keyword>
<keyword evidence="1" id="KW-0479">Metal-binding</keyword>
<dbReference type="SUPFAM" id="SSF49503">
    <property type="entry name" value="Cupredoxins"/>
    <property type="match status" value="3"/>
</dbReference>
<dbReference type="Pfam" id="PF00394">
    <property type="entry name" value="Cu-oxidase"/>
    <property type="match status" value="1"/>
</dbReference>
<dbReference type="InterPro" id="IPR034282">
    <property type="entry name" value="CuRO_2_CopA"/>
</dbReference>
<dbReference type="InterPro" id="IPR034279">
    <property type="entry name" value="CuRO_3_CopA"/>
</dbReference>
<dbReference type="GO" id="GO:0005507">
    <property type="term" value="F:copper ion binding"/>
    <property type="evidence" value="ECO:0007669"/>
    <property type="project" value="InterPro"/>
</dbReference>
<evidence type="ECO:0000256" key="2">
    <source>
        <dbReference type="ARBA" id="ARBA00023002"/>
    </source>
</evidence>